<evidence type="ECO:0000313" key="14">
    <source>
        <dbReference type="Proteomes" id="UP000255139"/>
    </source>
</evidence>
<feature type="compositionally biased region" description="Polar residues" evidence="9">
    <location>
        <begin position="39"/>
        <end position="53"/>
    </location>
</feature>
<evidence type="ECO:0000313" key="11">
    <source>
        <dbReference type="EMBL" id="STQ86942.1"/>
    </source>
</evidence>
<evidence type="ECO:0000313" key="12">
    <source>
        <dbReference type="EMBL" id="TLD99849.1"/>
    </source>
</evidence>
<dbReference type="InterPro" id="IPR018035">
    <property type="entry name" value="Flagellar_FliH/T3SS_HrpE"/>
</dbReference>
<name>A0A099U128_9HELI</name>
<keyword evidence="14" id="KW-1185">Reference proteome</keyword>
<dbReference type="NCBIfam" id="NF005196">
    <property type="entry name" value="PRK06669.1-1"/>
    <property type="match status" value="1"/>
</dbReference>
<keyword evidence="8" id="KW-0175">Coiled coil</keyword>
<reference evidence="11 14" key="2">
    <citation type="submission" date="2018-06" db="EMBL/GenBank/DDBJ databases">
        <authorList>
            <consortium name="Pathogen Informatics"/>
            <person name="Doyle S."/>
        </authorList>
    </citation>
    <scope>NUCLEOTIDE SEQUENCE [LARGE SCALE GENOMIC DNA]</scope>
    <source>
        <strain evidence="11 14">NCTC12714</strain>
    </source>
</reference>
<proteinExistence type="inferred from homology"/>
<keyword evidence="11" id="KW-0969">Cilium</keyword>
<evidence type="ECO:0000256" key="1">
    <source>
        <dbReference type="ARBA" id="ARBA00003041"/>
    </source>
</evidence>
<dbReference type="AlphaFoldDB" id="A0A099U128"/>
<dbReference type="InterPro" id="IPR051472">
    <property type="entry name" value="T3SS_Stator/FliH"/>
</dbReference>
<protein>
    <recommendedName>
        <fullName evidence="3">Flagellar assembly protein FliH</fullName>
    </recommendedName>
</protein>
<keyword evidence="5" id="KW-1005">Bacterial flagellum biogenesis</keyword>
<dbReference type="Proteomes" id="UP000029922">
    <property type="component" value="Unassembled WGS sequence"/>
</dbReference>
<evidence type="ECO:0000256" key="4">
    <source>
        <dbReference type="ARBA" id="ARBA00022448"/>
    </source>
</evidence>
<reference evidence="12 13" key="1">
    <citation type="journal article" date="2014" name="Genome Announc.">
        <title>Draft genome sequences of eight enterohepatic helicobacter species isolated from both laboratory and wild rodents.</title>
        <authorList>
            <person name="Sheh A."/>
            <person name="Shen Z."/>
            <person name="Fox J.G."/>
        </authorList>
    </citation>
    <scope>NUCLEOTIDE SEQUENCE [LARGE SCALE GENOMIC DNA]</scope>
    <source>
        <strain evidence="12 13">ST1</strain>
    </source>
</reference>
<feature type="domain" description="Flagellar assembly protein FliH/Type III secretion system HrpE" evidence="10">
    <location>
        <begin position="132"/>
        <end position="256"/>
    </location>
</feature>
<evidence type="ECO:0000256" key="9">
    <source>
        <dbReference type="SAM" id="MobiDB-lite"/>
    </source>
</evidence>
<dbReference type="Pfam" id="PF02108">
    <property type="entry name" value="FliH"/>
    <property type="match status" value="1"/>
</dbReference>
<evidence type="ECO:0000256" key="7">
    <source>
        <dbReference type="ARBA" id="ARBA00023225"/>
    </source>
</evidence>
<evidence type="ECO:0000256" key="6">
    <source>
        <dbReference type="ARBA" id="ARBA00022927"/>
    </source>
</evidence>
<dbReference type="OrthoDB" id="5347569at2"/>
<dbReference type="Proteomes" id="UP000255139">
    <property type="component" value="Unassembled WGS sequence"/>
</dbReference>
<dbReference type="GO" id="GO:0005829">
    <property type="term" value="C:cytosol"/>
    <property type="evidence" value="ECO:0007669"/>
    <property type="project" value="TreeGrafter"/>
</dbReference>
<comment type="similarity">
    <text evidence="2">Belongs to the FliH family.</text>
</comment>
<keyword evidence="4" id="KW-0813">Transport</keyword>
<evidence type="ECO:0000256" key="2">
    <source>
        <dbReference type="ARBA" id="ARBA00006602"/>
    </source>
</evidence>
<keyword evidence="11" id="KW-0966">Cell projection</keyword>
<dbReference type="STRING" id="216.LS73_05295"/>
<evidence type="ECO:0000256" key="3">
    <source>
        <dbReference type="ARBA" id="ARBA00016507"/>
    </source>
</evidence>
<evidence type="ECO:0000256" key="8">
    <source>
        <dbReference type="SAM" id="Coils"/>
    </source>
</evidence>
<sequence length="268" mass="30233">MLSRSHNLIQEEQMSAHVVNKYQFKSIQQYPSKPLMQKGDTTVANGDENSPQLSDDIEKNSMTASLEKELIEKLLHKSDELSGNLAKLQMQFEKSQVDMQETINKTTDESYKRGFEEGKNEAKAEMESVISQEREKIVQSLITLENTLKQSQAHLEDLEKELSSIAIDMAREVIVKEIDDNSQKVALELTKSLLSNIIEATQINIKVNPIDYVFLKENLKGNEKVQIEADNAISRGGVVISSNLGSLDGNIMSRYKMLKQSVLDNLKD</sequence>
<gene>
    <name evidence="11" type="primary">fliH</name>
    <name evidence="12" type="ORF">LS73_006600</name>
    <name evidence="11" type="ORF">NCTC12714_01753</name>
</gene>
<accession>A0A099U128</accession>
<evidence type="ECO:0000259" key="10">
    <source>
        <dbReference type="Pfam" id="PF02108"/>
    </source>
</evidence>
<dbReference type="RefSeq" id="WP_034557985.1">
    <property type="nucleotide sequence ID" value="NZ_FZML01000011.1"/>
</dbReference>
<dbReference type="GO" id="GO:0044781">
    <property type="term" value="P:bacterial-type flagellum organization"/>
    <property type="evidence" value="ECO:0007669"/>
    <property type="project" value="UniProtKB-KW"/>
</dbReference>
<evidence type="ECO:0000313" key="13">
    <source>
        <dbReference type="Proteomes" id="UP000029922"/>
    </source>
</evidence>
<dbReference type="EMBL" id="JRPD02000014">
    <property type="protein sequence ID" value="TLD99849.1"/>
    <property type="molecule type" value="Genomic_DNA"/>
</dbReference>
<dbReference type="GO" id="GO:0015031">
    <property type="term" value="P:protein transport"/>
    <property type="evidence" value="ECO:0007669"/>
    <property type="project" value="UniProtKB-KW"/>
</dbReference>
<feature type="coiled-coil region" evidence="8">
    <location>
        <begin position="141"/>
        <end position="168"/>
    </location>
</feature>
<keyword evidence="11" id="KW-0282">Flagellum</keyword>
<dbReference type="PANTHER" id="PTHR34982">
    <property type="entry name" value="YOP PROTEINS TRANSLOCATION PROTEIN L"/>
    <property type="match status" value="1"/>
</dbReference>
<dbReference type="PANTHER" id="PTHR34982:SF1">
    <property type="entry name" value="FLAGELLAR ASSEMBLY PROTEIN FLIH"/>
    <property type="match status" value="1"/>
</dbReference>
<organism evidence="11 14">
    <name type="scientific">Helicobacter muridarum</name>
    <dbReference type="NCBI Taxonomy" id="216"/>
    <lineage>
        <taxon>Bacteria</taxon>
        <taxon>Pseudomonadati</taxon>
        <taxon>Campylobacterota</taxon>
        <taxon>Epsilonproteobacteria</taxon>
        <taxon>Campylobacterales</taxon>
        <taxon>Helicobacteraceae</taxon>
        <taxon>Helicobacter</taxon>
    </lineage>
</organism>
<comment type="function">
    <text evidence="1">Needed for flagellar regrowth and assembly.</text>
</comment>
<keyword evidence="6" id="KW-0653">Protein transport</keyword>
<feature type="coiled-coil region" evidence="8">
    <location>
        <begin position="71"/>
        <end position="105"/>
    </location>
</feature>
<keyword evidence="7" id="KW-1006">Bacterial flagellum protein export</keyword>
<dbReference type="EMBL" id="UGJE01000002">
    <property type="protein sequence ID" value="STQ86942.1"/>
    <property type="molecule type" value="Genomic_DNA"/>
</dbReference>
<evidence type="ECO:0000256" key="5">
    <source>
        <dbReference type="ARBA" id="ARBA00022795"/>
    </source>
</evidence>
<feature type="region of interest" description="Disordered" evidence="9">
    <location>
        <begin position="34"/>
        <end position="56"/>
    </location>
</feature>